<proteinExistence type="predicted"/>
<sequence length="410" mass="44234">MPVPVSTSGSVPATCWPDEFLLPRHGATTLAQLVPAIGSHLTSGRADPGSADPDTAGMELFDQDPFGLPEARRYVVLLVDGMGEQLLDRHRRLAPQLDSLERCPVPVTCAVPSTTATSLSCLGTGSQPGCHGIMGYTFRSPVGGRMMNALSWQGGDDPAVVQPHRTAFQRLAGAGVAVTSVGPRRFEGSGLTRASLRGPQFLGVDDEEDIDLRVELAGQGSGTGERSLCYVYERSLDHVGHGRGCESSAWSRRLSWVDELVQALCEGLEPGTVLVVTADHGMIDVPAAHRLVVEDEPQLTAEVDDIGGEPRFRQIYTRNPLEVARSWTEILADRGVVLTADRAIEQGLFGAWDPTLRNRVGDVLVAMRSDWAVMTRRAPQELGLVGMHGSLSRAEMAIPMRWQMVGTPTW</sequence>
<evidence type="ECO:0000313" key="2">
    <source>
        <dbReference type="Proteomes" id="UP000277858"/>
    </source>
</evidence>
<keyword evidence="2" id="KW-1185">Reference proteome</keyword>
<dbReference type="Pfam" id="PF01663">
    <property type="entry name" value="Phosphodiest"/>
    <property type="match status" value="1"/>
</dbReference>
<dbReference type="InterPro" id="IPR002591">
    <property type="entry name" value="Phosphodiest/P_Trfase"/>
</dbReference>
<organism evidence="1 2">
    <name type="scientific">Acidipropionibacterium jensenii</name>
    <dbReference type="NCBI Taxonomy" id="1749"/>
    <lineage>
        <taxon>Bacteria</taxon>
        <taxon>Bacillati</taxon>
        <taxon>Actinomycetota</taxon>
        <taxon>Actinomycetes</taxon>
        <taxon>Propionibacteriales</taxon>
        <taxon>Propionibacteriaceae</taxon>
        <taxon>Acidipropionibacterium</taxon>
    </lineage>
</organism>
<dbReference type="InterPro" id="IPR017850">
    <property type="entry name" value="Alkaline_phosphatase_core_sf"/>
</dbReference>
<accession>A0A448NWG8</accession>
<dbReference type="AlphaFoldDB" id="A0A448NWG8"/>
<dbReference type="EMBL" id="LR134473">
    <property type="protein sequence ID" value="VEI02228.1"/>
    <property type="molecule type" value="Genomic_DNA"/>
</dbReference>
<dbReference type="STRING" id="1122997.GCA_000425285_01377"/>
<dbReference type="Gene3D" id="3.40.720.10">
    <property type="entry name" value="Alkaline Phosphatase, subunit A"/>
    <property type="match status" value="1"/>
</dbReference>
<reference evidence="1 2" key="1">
    <citation type="submission" date="2018-12" db="EMBL/GenBank/DDBJ databases">
        <authorList>
            <consortium name="Pathogen Informatics"/>
        </authorList>
    </citation>
    <scope>NUCLEOTIDE SEQUENCE [LARGE SCALE GENOMIC DNA]</scope>
    <source>
        <strain evidence="1 2">NCTC13652</strain>
    </source>
</reference>
<gene>
    <name evidence="1" type="ORF">NCTC13652_00399</name>
</gene>
<dbReference type="SUPFAM" id="SSF53649">
    <property type="entry name" value="Alkaline phosphatase-like"/>
    <property type="match status" value="1"/>
</dbReference>
<dbReference type="PANTHER" id="PTHR10151:SF120">
    <property type="entry name" value="BIS(5'-ADENOSYL)-TRIPHOSPHATASE"/>
    <property type="match status" value="1"/>
</dbReference>
<protein>
    <submittedName>
        <fullName evidence="1">Type I phosphodiesterase / nucleotide pyrophosphatase</fullName>
    </submittedName>
</protein>
<dbReference type="Proteomes" id="UP000277858">
    <property type="component" value="Chromosome"/>
</dbReference>
<evidence type="ECO:0000313" key="1">
    <source>
        <dbReference type="EMBL" id="VEI02228.1"/>
    </source>
</evidence>
<dbReference type="GO" id="GO:0016787">
    <property type="term" value="F:hydrolase activity"/>
    <property type="evidence" value="ECO:0007669"/>
    <property type="project" value="UniProtKB-ARBA"/>
</dbReference>
<name>A0A448NWG8_9ACTN</name>
<dbReference type="PANTHER" id="PTHR10151">
    <property type="entry name" value="ECTONUCLEOTIDE PYROPHOSPHATASE/PHOSPHODIESTERASE"/>
    <property type="match status" value="1"/>
</dbReference>